<dbReference type="Proteomes" id="UP000199337">
    <property type="component" value="Unassembled WGS sequence"/>
</dbReference>
<accession>A0A1I2T078</accession>
<name>A0A1I2T078_9FIRM</name>
<evidence type="ECO:0000313" key="2">
    <source>
        <dbReference type="Proteomes" id="UP000199337"/>
    </source>
</evidence>
<dbReference type="EMBL" id="FOOX01000006">
    <property type="protein sequence ID" value="SFG57539.1"/>
    <property type="molecule type" value="Genomic_DNA"/>
</dbReference>
<gene>
    <name evidence="1" type="ORF">SAMN05660649_02063</name>
</gene>
<dbReference type="AlphaFoldDB" id="A0A1I2T078"/>
<keyword evidence="2" id="KW-1185">Reference proteome</keyword>
<proteinExistence type="predicted"/>
<reference evidence="2" key="1">
    <citation type="submission" date="2016-10" db="EMBL/GenBank/DDBJ databases">
        <authorList>
            <person name="Varghese N."/>
            <person name="Submissions S."/>
        </authorList>
    </citation>
    <scope>NUCLEOTIDE SEQUENCE [LARGE SCALE GENOMIC DNA]</scope>
    <source>
        <strain evidence="2">DSM 17038</strain>
    </source>
</reference>
<evidence type="ECO:0000313" key="1">
    <source>
        <dbReference type="EMBL" id="SFG57539.1"/>
    </source>
</evidence>
<protein>
    <submittedName>
        <fullName evidence="1">Uncharacterized protein</fullName>
    </submittedName>
</protein>
<dbReference type="STRING" id="341036.SAMN05660649_02063"/>
<sequence>MLLVFLPVLEMTLDAAADLVWLWEKIAGGRFRGGKRLPMGIFSMAVVDAGRESVSQLRRQRQFRLLDVDVGDVEVSVDLV</sequence>
<organism evidence="1 2">
    <name type="scientific">Desulfotruncus arcticus DSM 17038</name>
    <dbReference type="NCBI Taxonomy" id="1121424"/>
    <lineage>
        <taxon>Bacteria</taxon>
        <taxon>Bacillati</taxon>
        <taxon>Bacillota</taxon>
        <taxon>Clostridia</taxon>
        <taxon>Eubacteriales</taxon>
        <taxon>Desulfallaceae</taxon>
        <taxon>Desulfotruncus</taxon>
    </lineage>
</organism>
<dbReference type="RefSeq" id="WP_131820754.1">
    <property type="nucleotide sequence ID" value="NZ_FOOX01000006.1"/>
</dbReference>